<organism evidence="2">
    <name type="scientific">Leptospira ellisii</name>
    <dbReference type="NCBI Taxonomy" id="2023197"/>
    <lineage>
        <taxon>Bacteria</taxon>
        <taxon>Pseudomonadati</taxon>
        <taxon>Spirochaetota</taxon>
        <taxon>Spirochaetia</taxon>
        <taxon>Leptospirales</taxon>
        <taxon>Leptospiraceae</taxon>
        <taxon>Leptospira</taxon>
    </lineage>
</organism>
<dbReference type="AlphaFoldDB" id="A0A2N0BE67"/>
<name>A0A2N0BE67_9LEPT</name>
<accession>A0A2N0BE67</accession>
<sequence>MPEFRPIPRKQKSAPPWLGGGGGSAGKIDGHFRSTDFSVWQARFLPFVLVGVPTQLRTIFRNHSYPISTILKCARCIEFRFSSFSDIILLFSHRYLTSSQTLGYKGIIPSLP</sequence>
<gene>
    <name evidence="2" type="ORF">CH379_00715</name>
</gene>
<dbReference type="EMBL" id="NPEF01000003">
    <property type="protein sequence ID" value="PJZ94843.1"/>
    <property type="molecule type" value="Genomic_DNA"/>
</dbReference>
<evidence type="ECO:0000256" key="1">
    <source>
        <dbReference type="SAM" id="MobiDB-lite"/>
    </source>
</evidence>
<comment type="caution">
    <text evidence="2">The sequence shown here is derived from an EMBL/GenBank/DDBJ whole genome shotgun (WGS) entry which is preliminary data.</text>
</comment>
<protein>
    <submittedName>
        <fullName evidence="2">Uncharacterized protein</fullName>
    </submittedName>
</protein>
<feature type="region of interest" description="Disordered" evidence="1">
    <location>
        <begin position="1"/>
        <end position="26"/>
    </location>
</feature>
<proteinExistence type="predicted"/>
<evidence type="ECO:0000313" key="2">
    <source>
        <dbReference type="EMBL" id="PJZ94843.1"/>
    </source>
</evidence>
<reference evidence="2" key="1">
    <citation type="submission" date="2017-07" db="EMBL/GenBank/DDBJ databases">
        <title>Leptospira spp. isolated from tropical soils.</title>
        <authorList>
            <person name="Thibeaux R."/>
            <person name="Iraola G."/>
            <person name="Ferres I."/>
            <person name="Bierque E."/>
            <person name="Girault D."/>
            <person name="Soupe-Gilbert M.-E."/>
            <person name="Picardeau M."/>
            <person name="Goarant C."/>
        </authorList>
    </citation>
    <scope>NUCLEOTIDE SEQUENCE [LARGE SCALE GENOMIC DNA]</scope>
    <source>
        <strain evidence="2">ATI7-C-A5</strain>
    </source>
</reference>